<dbReference type="GO" id="GO:0048009">
    <property type="term" value="P:insulin-like growth factor receptor signaling pathway"/>
    <property type="evidence" value="ECO:0007669"/>
    <property type="project" value="TreeGrafter"/>
</dbReference>
<evidence type="ECO:0000256" key="6">
    <source>
        <dbReference type="ARBA" id="ARBA00023157"/>
    </source>
</evidence>
<dbReference type="PANTHER" id="PTHR46845">
    <property type="entry name" value="INSULIN-LIKE GROWTH FACTOR I"/>
    <property type="match status" value="1"/>
</dbReference>
<evidence type="ECO:0000256" key="1">
    <source>
        <dbReference type="ARBA" id="ARBA00004613"/>
    </source>
</evidence>
<dbReference type="RefSeq" id="XP_033628588.1">
    <property type="nucleotide sequence ID" value="XM_033772697.1"/>
</dbReference>
<keyword evidence="10" id="KW-0732">Signal</keyword>
<dbReference type="InterPro" id="IPR016179">
    <property type="entry name" value="Insulin-like"/>
</dbReference>
<dbReference type="AlphaFoldDB" id="A0A0U2PX91"/>
<dbReference type="PRINTS" id="PR00276">
    <property type="entry name" value="INSULINFAMLY"/>
</dbReference>
<name>A0A0U2PX91_ASTRU</name>
<evidence type="ECO:0000256" key="9">
    <source>
        <dbReference type="SAM" id="MobiDB-lite"/>
    </source>
</evidence>
<evidence type="ECO:0000256" key="2">
    <source>
        <dbReference type="ARBA" id="ARBA00009034"/>
    </source>
</evidence>
<keyword evidence="6" id="KW-1015">Disulfide bond</keyword>
<feature type="chain" id="PRO_5006831817" evidence="10">
    <location>
        <begin position="28"/>
        <end position="355"/>
    </location>
</feature>
<keyword evidence="4" id="KW-0313">Glucose metabolism</keyword>
<dbReference type="InterPro" id="IPR004825">
    <property type="entry name" value="Insulin"/>
</dbReference>
<dbReference type="GO" id="GO:0005179">
    <property type="term" value="F:hormone activity"/>
    <property type="evidence" value="ECO:0007669"/>
    <property type="project" value="UniProtKB-KW"/>
</dbReference>
<dbReference type="Pfam" id="PF00049">
    <property type="entry name" value="Insulin"/>
    <property type="match status" value="1"/>
</dbReference>
<reference evidence="12" key="1">
    <citation type="submission" date="2015-08" db="EMBL/GenBank/DDBJ databases">
        <authorList>
            <person name="Babu N.S."/>
            <person name="Beckwith C.J."/>
            <person name="Beseler K.G."/>
            <person name="Brison A."/>
            <person name="Carone J.V."/>
            <person name="Caskin T.P."/>
            <person name="Diamond M."/>
            <person name="Durham M.E."/>
            <person name="Foxe J.M."/>
            <person name="Go M."/>
            <person name="Henderson B.A."/>
            <person name="Jones I.B."/>
            <person name="McGettigan J.A."/>
            <person name="Micheletti S.J."/>
            <person name="Nasrallah M.E."/>
            <person name="Ortiz D."/>
            <person name="Piller C.R."/>
            <person name="Privatt S.R."/>
            <person name="Schneider S.L."/>
            <person name="Sharp S."/>
            <person name="Smith T.C."/>
            <person name="Stanton J.D."/>
            <person name="Ullery H.E."/>
            <person name="Wilson R.J."/>
            <person name="Serrano M.G."/>
            <person name="Buck G."/>
            <person name="Lee V."/>
            <person name="Wang Y."/>
            <person name="Carvalho R."/>
            <person name="Voegtly L."/>
            <person name="Shi R."/>
            <person name="Duckworth R."/>
            <person name="Johnson A."/>
            <person name="Loviza R."/>
            <person name="Walstead R."/>
            <person name="Shah Z."/>
            <person name="Kiflezghi M."/>
            <person name="Wade K."/>
            <person name="Ball S.L."/>
            <person name="Bradley K.W."/>
            <person name="Asai D.J."/>
            <person name="Bowman C.A."/>
            <person name="Russell D.A."/>
            <person name="Pope W.H."/>
            <person name="Jacobs-Sera D."/>
            <person name="Hendrix R.W."/>
            <person name="Hatfull G.F."/>
        </authorList>
    </citation>
    <scope>NUCLEOTIDE SEQUENCE</scope>
    <source>
        <tissue evidence="12">Radial nerve</tissue>
    </source>
</reference>
<dbReference type="GO" id="GO:0043066">
    <property type="term" value="P:negative regulation of apoptotic process"/>
    <property type="evidence" value="ECO:0007669"/>
    <property type="project" value="TreeGrafter"/>
</dbReference>
<dbReference type="SUPFAM" id="SSF56994">
    <property type="entry name" value="Insulin-like"/>
    <property type="match status" value="1"/>
</dbReference>
<evidence type="ECO:0000313" key="12">
    <source>
        <dbReference type="EMBL" id="ALJ99972.1"/>
    </source>
</evidence>
<dbReference type="GO" id="GO:0005615">
    <property type="term" value="C:extracellular space"/>
    <property type="evidence" value="ECO:0007669"/>
    <property type="project" value="TreeGrafter"/>
</dbReference>
<dbReference type="CDD" id="cd04367">
    <property type="entry name" value="IlGF_insulin_like"/>
    <property type="match status" value="1"/>
</dbReference>
<evidence type="ECO:0000256" key="10">
    <source>
        <dbReference type="SAM" id="SignalP"/>
    </source>
</evidence>
<feature type="compositionally biased region" description="Basic and acidic residues" evidence="9">
    <location>
        <begin position="215"/>
        <end position="243"/>
    </location>
</feature>
<feature type="compositionally biased region" description="Basic and acidic residues" evidence="9">
    <location>
        <begin position="258"/>
        <end position="279"/>
    </location>
</feature>
<dbReference type="PANTHER" id="PTHR46845:SF1">
    <property type="entry name" value="INSULIN-LIKE GROWTH FACTOR I"/>
    <property type="match status" value="1"/>
</dbReference>
<dbReference type="OrthoDB" id="10019596at2759"/>
<dbReference type="PROSITE" id="PS00262">
    <property type="entry name" value="INSULIN"/>
    <property type="match status" value="1"/>
</dbReference>
<dbReference type="InterPro" id="IPR036438">
    <property type="entry name" value="Insulin-like_sf"/>
</dbReference>
<dbReference type="GO" id="GO:0008283">
    <property type="term" value="P:cell population proliferation"/>
    <property type="evidence" value="ECO:0007669"/>
    <property type="project" value="TreeGrafter"/>
</dbReference>
<feature type="compositionally biased region" description="Basic residues" evidence="9">
    <location>
        <begin position="244"/>
        <end position="257"/>
    </location>
</feature>
<comment type="subcellular location">
    <subcellularLocation>
        <location evidence="1 8">Secreted</location>
    </subcellularLocation>
</comment>
<dbReference type="EMBL" id="KT601730">
    <property type="protein sequence ID" value="ALJ99972.1"/>
    <property type="molecule type" value="mRNA"/>
</dbReference>
<feature type="domain" description="Insulin-like" evidence="11">
    <location>
        <begin position="29"/>
        <end position="105"/>
    </location>
</feature>
<dbReference type="GO" id="GO:0008284">
    <property type="term" value="P:positive regulation of cell population proliferation"/>
    <property type="evidence" value="ECO:0007669"/>
    <property type="project" value="TreeGrafter"/>
</dbReference>
<evidence type="ECO:0000256" key="3">
    <source>
        <dbReference type="ARBA" id="ARBA00022525"/>
    </source>
</evidence>
<evidence type="ECO:0000256" key="8">
    <source>
        <dbReference type="RuleBase" id="RU000406"/>
    </source>
</evidence>
<dbReference type="SMART" id="SM00078">
    <property type="entry name" value="IlGF"/>
    <property type="match status" value="1"/>
</dbReference>
<dbReference type="GO" id="GO:0005159">
    <property type="term" value="F:insulin-like growth factor receptor binding"/>
    <property type="evidence" value="ECO:0007669"/>
    <property type="project" value="TreeGrafter"/>
</dbReference>
<feature type="signal peptide" evidence="10">
    <location>
        <begin position="1"/>
        <end position="27"/>
    </location>
</feature>
<accession>A0A0U2PX91</accession>
<evidence type="ECO:0000256" key="5">
    <source>
        <dbReference type="ARBA" id="ARBA00022702"/>
    </source>
</evidence>
<sequence length="355" mass="40546">MFRNTSTMRALLLLDVIFVALVLPITAWPKICGEQLVETVSLVCSTRGFYSHRDSKRDVEVFQNERAAKSFLGSRIGSRQRRRTGRIATECCDRICSFDIVESYCNPWPVAIESRDPPLSPVAPGRVREDKSADVDYMYNPDVVDVEEANSVIQREEDLIDDIETQEQEIEQDEEQNMQTLPEEDAEDTDIREPEDVEESFPVPVPTKKRRKVEGRRSKESKNKGGKSEGKNKKRSGSREGGRSSRRSRGKSSRSKKQRDGRERSKRWEGLDTSHPVKEPTARSVLGRVDTRPFRNFLYNRYTVDEKRDTERESYRAVAPLTGYNSHRGGSQPDNHPTLAALYNLAVKLAKGLQH</sequence>
<comment type="similarity">
    <text evidence="2 8">Belongs to the insulin family.</text>
</comment>
<keyword evidence="5" id="KW-0372">Hormone</keyword>
<proteinExistence type="evidence at transcript level"/>
<feature type="compositionally biased region" description="Acidic residues" evidence="9">
    <location>
        <begin position="169"/>
        <end position="188"/>
    </location>
</feature>
<dbReference type="OMA" id="GAMPHIR"/>
<evidence type="ECO:0000256" key="4">
    <source>
        <dbReference type="ARBA" id="ARBA00022526"/>
    </source>
</evidence>
<feature type="region of interest" description="Disordered" evidence="9">
    <location>
        <begin position="169"/>
        <end position="279"/>
    </location>
</feature>
<keyword evidence="3 8" id="KW-0964">Secreted</keyword>
<dbReference type="Gene3D" id="1.10.100.10">
    <property type="entry name" value="Insulin-like"/>
    <property type="match status" value="1"/>
</dbReference>
<keyword evidence="7" id="KW-0119">Carbohydrate metabolism</keyword>
<evidence type="ECO:0000256" key="7">
    <source>
        <dbReference type="ARBA" id="ARBA00023277"/>
    </source>
</evidence>
<organism evidence="12">
    <name type="scientific">Asterias rubens</name>
    <name type="common">Common European starfish</name>
    <name type="synonym">Asterias vulgaris</name>
    <dbReference type="NCBI Taxonomy" id="7604"/>
    <lineage>
        <taxon>Eukaryota</taxon>
        <taxon>Metazoa</taxon>
        <taxon>Echinodermata</taxon>
        <taxon>Eleutherozoa</taxon>
        <taxon>Asterozoa</taxon>
        <taxon>Asteroidea</taxon>
        <taxon>Forcipulatacea</taxon>
        <taxon>Forcipulatida</taxon>
        <taxon>Asteriidae</taxon>
        <taxon>Asterias</taxon>
    </lineage>
</organism>
<protein>
    <submittedName>
        <fullName evidence="12">Insulin-like growth factor-type 1</fullName>
    </submittedName>
</protein>
<dbReference type="InterPro" id="IPR022352">
    <property type="entry name" value="Ins/IGF/rlx"/>
</dbReference>
<dbReference type="GO" id="GO:0051897">
    <property type="term" value="P:positive regulation of phosphatidylinositol 3-kinase/protein kinase B signal transduction"/>
    <property type="evidence" value="ECO:0007669"/>
    <property type="project" value="TreeGrafter"/>
</dbReference>
<dbReference type="InterPro" id="IPR022353">
    <property type="entry name" value="Insulin_CS"/>
</dbReference>
<dbReference type="GeneID" id="117291148"/>
<dbReference type="GO" id="GO:0006006">
    <property type="term" value="P:glucose metabolic process"/>
    <property type="evidence" value="ECO:0007669"/>
    <property type="project" value="UniProtKB-KW"/>
</dbReference>
<evidence type="ECO:0000259" key="11">
    <source>
        <dbReference type="SMART" id="SM00078"/>
    </source>
</evidence>